<feature type="transmembrane region" description="Helical" evidence="1">
    <location>
        <begin position="464"/>
        <end position="484"/>
    </location>
</feature>
<feature type="transmembrane region" description="Helical" evidence="1">
    <location>
        <begin position="429"/>
        <end position="452"/>
    </location>
</feature>
<dbReference type="KEGG" id="rbu:PG1C_10005"/>
<dbReference type="HOGENOM" id="CLU_435374_0_0_4"/>
<feature type="transmembrane region" description="Helical" evidence="1">
    <location>
        <begin position="345"/>
        <end position="362"/>
    </location>
</feature>
<feature type="transmembrane region" description="Helical" evidence="1">
    <location>
        <begin position="206"/>
        <end position="229"/>
    </location>
</feature>
<dbReference type="AlphaFoldDB" id="A0A0C5J9S1"/>
<dbReference type="STRING" id="1565605.PG1C_10005"/>
<feature type="transmembrane region" description="Helical" evidence="1">
    <location>
        <begin position="91"/>
        <end position="112"/>
    </location>
</feature>
<name>A0A0C5J9S1_9PROT</name>
<accession>A0A0C5J9S1</accession>
<feature type="transmembrane region" description="Helical" evidence="1">
    <location>
        <begin position="316"/>
        <end position="333"/>
    </location>
</feature>
<keyword evidence="1" id="KW-1133">Transmembrane helix</keyword>
<proteinExistence type="predicted"/>
<feature type="transmembrane region" description="Helical" evidence="1">
    <location>
        <begin position="152"/>
        <end position="170"/>
    </location>
</feature>
<evidence type="ECO:0000256" key="1">
    <source>
        <dbReference type="SAM" id="Phobius"/>
    </source>
</evidence>
<feature type="transmembrane region" description="Helical" evidence="1">
    <location>
        <begin position="124"/>
        <end position="145"/>
    </location>
</feature>
<keyword evidence="1" id="KW-0472">Membrane</keyword>
<sequence length="628" mass="67909">MSSRAVEKSALMTRRPWATGSVLLLAFLLWLLNHPYQGIWHDARVYGLIAAHWIYPEALASDLFFRFGSQGSLSLFTPIYGALVRVLGLDVAARLVVLSGGALWVAALFALARAMLGDTLAGRFAVLFGVMLSVSYSPNASIFVLNENFATARVWAMPCGVLAVALLINGRRITAAGLALLAFLLHPLLGIWPLALLAVERLSLRLLLVLACVPTLAVLVIGSVGGLDISGLRLIDGALLEFVQNAPDIIFKPGASRLPFHLMPLAILLLGTRAGSPYLRPLYARLFLIGGVALLLALVASDFFPLEIVVQGQPWRVTWLALPVSGMALLDVLQTLHRASPVRFAVPWLCGLLLALVTLGVVSTPWGLVALSVVVLAASFLPPRFFINAACVLQTWRRSALIGLIALWCVALPGLWTELEIVGARFVGAWWHGAVALHGLVAGGIWLLPLLLAAGIGWLAKWRVAAPLAVVILGGVIAVTLAQWDWRNNAQRSEEARWLNPHAAPHPFARFIQPTETIAWPEKETTVWFVLHTANYVGEIQHIGVVFSRDKFMEWRRRDAFLKQVVNLPEKRLALCGDPVVDWVVMPQPVAGVAAVAVLPGAALYACTPLRAVSLARSAGSTLGVPTF</sequence>
<keyword evidence="1" id="KW-0812">Transmembrane</keyword>
<dbReference type="Proteomes" id="UP000061603">
    <property type="component" value="Chromosome"/>
</dbReference>
<feature type="transmembrane region" description="Helical" evidence="1">
    <location>
        <begin position="368"/>
        <end position="387"/>
    </location>
</feature>
<organism evidence="2 3">
    <name type="scientific">Rugosibacter aromaticivorans</name>
    <dbReference type="NCBI Taxonomy" id="1565605"/>
    <lineage>
        <taxon>Bacteria</taxon>
        <taxon>Pseudomonadati</taxon>
        <taxon>Pseudomonadota</taxon>
        <taxon>Betaproteobacteria</taxon>
        <taxon>Nitrosomonadales</taxon>
        <taxon>Sterolibacteriaceae</taxon>
        <taxon>Rugosibacter</taxon>
    </lineage>
</organism>
<dbReference type="EMBL" id="CP010554">
    <property type="protein sequence ID" value="AJP48680.1"/>
    <property type="molecule type" value="Genomic_DNA"/>
</dbReference>
<feature type="transmembrane region" description="Helical" evidence="1">
    <location>
        <begin position="282"/>
        <end position="304"/>
    </location>
</feature>
<feature type="transmembrane region" description="Helical" evidence="1">
    <location>
        <begin position="399"/>
        <end position="417"/>
    </location>
</feature>
<protein>
    <submittedName>
        <fullName evidence="2">Uncharacterized protein</fullName>
    </submittedName>
</protein>
<evidence type="ECO:0000313" key="2">
    <source>
        <dbReference type="EMBL" id="AJP48680.1"/>
    </source>
</evidence>
<feature type="transmembrane region" description="Helical" evidence="1">
    <location>
        <begin position="176"/>
        <end position="199"/>
    </location>
</feature>
<reference evidence="2 3" key="1">
    <citation type="journal article" date="2015" name="Genome Announc.">
        <title>Complete Genome Sequence of a Novel Bacterium within the Family Rhodocyclaceae That Degrades Polycyclic Aromatic Hydrocarbons.</title>
        <authorList>
            <person name="Singleton D.R."/>
            <person name="Dickey A.N."/>
            <person name="Scholl E.H."/>
            <person name="Wright F.A."/>
            <person name="Aitken M.D."/>
        </authorList>
    </citation>
    <scope>NUCLEOTIDE SEQUENCE [LARGE SCALE GENOMIC DNA]</scope>
    <source>
        <strain evidence="3">PG1-Ca6</strain>
    </source>
</reference>
<evidence type="ECO:0000313" key="3">
    <source>
        <dbReference type="Proteomes" id="UP000061603"/>
    </source>
</evidence>
<keyword evidence="3" id="KW-1185">Reference proteome</keyword>
<gene>
    <name evidence="2" type="ORF">PG1C_10005</name>
</gene>
<dbReference type="RefSeq" id="WP_202634681.1">
    <property type="nucleotide sequence ID" value="NZ_CP010554.1"/>
</dbReference>